<feature type="non-terminal residue" evidence="1">
    <location>
        <position position="1"/>
    </location>
</feature>
<evidence type="ECO:0000313" key="1">
    <source>
        <dbReference type="EMBL" id="SVD05509.1"/>
    </source>
</evidence>
<sequence>VTVVSVIALAQSTTTIRLSSTAPPNSLFDRVLKQMASEWRKVTDGRVTLRVISGGA</sequence>
<dbReference type="EMBL" id="UINC01126796">
    <property type="protein sequence ID" value="SVD05509.1"/>
    <property type="molecule type" value="Genomic_DNA"/>
</dbReference>
<gene>
    <name evidence="1" type="ORF">METZ01_LOCUS358363</name>
</gene>
<accession>A0A382S6K4</accession>
<name>A0A382S6K4_9ZZZZ</name>
<dbReference type="Gene3D" id="3.40.190.170">
    <property type="entry name" value="Bacterial extracellular solute-binding protein, family 7"/>
    <property type="match status" value="1"/>
</dbReference>
<dbReference type="AlphaFoldDB" id="A0A382S6K4"/>
<protein>
    <recommendedName>
        <fullName evidence="2">PBP domain-containing protein</fullName>
    </recommendedName>
</protein>
<proteinExistence type="predicted"/>
<organism evidence="1">
    <name type="scientific">marine metagenome</name>
    <dbReference type="NCBI Taxonomy" id="408172"/>
    <lineage>
        <taxon>unclassified sequences</taxon>
        <taxon>metagenomes</taxon>
        <taxon>ecological metagenomes</taxon>
    </lineage>
</organism>
<feature type="non-terminal residue" evidence="1">
    <location>
        <position position="56"/>
    </location>
</feature>
<reference evidence="1" key="1">
    <citation type="submission" date="2018-05" db="EMBL/GenBank/DDBJ databases">
        <authorList>
            <person name="Lanie J.A."/>
            <person name="Ng W.-L."/>
            <person name="Kazmierczak K.M."/>
            <person name="Andrzejewski T.M."/>
            <person name="Davidsen T.M."/>
            <person name="Wayne K.J."/>
            <person name="Tettelin H."/>
            <person name="Glass J.I."/>
            <person name="Rusch D."/>
            <person name="Podicherti R."/>
            <person name="Tsui H.-C.T."/>
            <person name="Winkler M.E."/>
        </authorList>
    </citation>
    <scope>NUCLEOTIDE SEQUENCE</scope>
</reference>
<evidence type="ECO:0008006" key="2">
    <source>
        <dbReference type="Google" id="ProtNLM"/>
    </source>
</evidence>
<dbReference type="InterPro" id="IPR038404">
    <property type="entry name" value="TRAP_DctP_sf"/>
</dbReference>